<comment type="caution">
    <text evidence="2">The sequence shown here is derived from an EMBL/GenBank/DDBJ whole genome shotgun (WGS) entry which is preliminary data.</text>
</comment>
<dbReference type="EMBL" id="SRLO01000739">
    <property type="protein sequence ID" value="TNN47501.1"/>
    <property type="molecule type" value="Genomic_DNA"/>
</dbReference>
<accession>A0A4Z2G2K3</accession>
<name>A0A4Z2G2K3_9TELE</name>
<protein>
    <submittedName>
        <fullName evidence="2">Zinc finger protein DPF3</fullName>
    </submittedName>
</protein>
<sequence length="117" mass="13153">MRSEAELAPKREVPPGEATALEALLRGDSLLEKKNNICKEEETLLEIQNRGSSRRRTEPVNADDQDKPYVCDSKRDTRTPPPPPPVFRFTLNSRTRERLEAPGSGGTLLPFDLPLEK</sequence>
<feature type="region of interest" description="Disordered" evidence="1">
    <location>
        <begin position="44"/>
        <end position="117"/>
    </location>
</feature>
<evidence type="ECO:0000313" key="3">
    <source>
        <dbReference type="Proteomes" id="UP000314294"/>
    </source>
</evidence>
<organism evidence="2 3">
    <name type="scientific">Liparis tanakae</name>
    <name type="common">Tanaka's snailfish</name>
    <dbReference type="NCBI Taxonomy" id="230148"/>
    <lineage>
        <taxon>Eukaryota</taxon>
        <taxon>Metazoa</taxon>
        <taxon>Chordata</taxon>
        <taxon>Craniata</taxon>
        <taxon>Vertebrata</taxon>
        <taxon>Euteleostomi</taxon>
        <taxon>Actinopterygii</taxon>
        <taxon>Neopterygii</taxon>
        <taxon>Teleostei</taxon>
        <taxon>Neoteleostei</taxon>
        <taxon>Acanthomorphata</taxon>
        <taxon>Eupercaria</taxon>
        <taxon>Perciformes</taxon>
        <taxon>Cottioidei</taxon>
        <taxon>Cottales</taxon>
        <taxon>Liparidae</taxon>
        <taxon>Liparis</taxon>
    </lineage>
</organism>
<keyword evidence="3" id="KW-1185">Reference proteome</keyword>
<gene>
    <name evidence="2" type="primary">dpf3_0</name>
    <name evidence="2" type="ORF">EYF80_042278</name>
</gene>
<reference evidence="2 3" key="1">
    <citation type="submission" date="2019-03" db="EMBL/GenBank/DDBJ databases">
        <title>First draft genome of Liparis tanakae, snailfish: a comprehensive survey of snailfish specific genes.</title>
        <authorList>
            <person name="Kim W."/>
            <person name="Song I."/>
            <person name="Jeong J.-H."/>
            <person name="Kim D."/>
            <person name="Kim S."/>
            <person name="Ryu S."/>
            <person name="Song J.Y."/>
            <person name="Lee S.K."/>
        </authorList>
    </citation>
    <scope>NUCLEOTIDE SEQUENCE [LARGE SCALE GENOMIC DNA]</scope>
    <source>
        <tissue evidence="2">Muscle</tissue>
    </source>
</reference>
<proteinExistence type="predicted"/>
<feature type="compositionally biased region" description="Basic and acidic residues" evidence="1">
    <location>
        <begin position="64"/>
        <end position="78"/>
    </location>
</feature>
<dbReference type="AlphaFoldDB" id="A0A4Z2G2K3"/>
<evidence type="ECO:0000256" key="1">
    <source>
        <dbReference type="SAM" id="MobiDB-lite"/>
    </source>
</evidence>
<evidence type="ECO:0000313" key="2">
    <source>
        <dbReference type="EMBL" id="TNN47501.1"/>
    </source>
</evidence>
<dbReference type="Proteomes" id="UP000314294">
    <property type="component" value="Unassembled WGS sequence"/>
</dbReference>